<keyword evidence="4" id="KW-1185">Reference proteome</keyword>
<evidence type="ECO:0000313" key="4">
    <source>
        <dbReference type="Proteomes" id="UP000751190"/>
    </source>
</evidence>
<keyword evidence="2" id="KW-0812">Transmembrane</keyword>
<organism evidence="3 4">
    <name type="scientific">Diacronema lutheri</name>
    <name type="common">Unicellular marine alga</name>
    <name type="synonym">Monochrysis lutheri</name>
    <dbReference type="NCBI Taxonomy" id="2081491"/>
    <lineage>
        <taxon>Eukaryota</taxon>
        <taxon>Haptista</taxon>
        <taxon>Haptophyta</taxon>
        <taxon>Pavlovophyceae</taxon>
        <taxon>Pavlovales</taxon>
        <taxon>Pavlovaceae</taxon>
        <taxon>Diacronema</taxon>
    </lineage>
</organism>
<feature type="transmembrane region" description="Helical" evidence="2">
    <location>
        <begin position="293"/>
        <end position="318"/>
    </location>
</feature>
<proteinExistence type="predicted"/>
<feature type="transmembrane region" description="Helical" evidence="2">
    <location>
        <begin position="252"/>
        <end position="273"/>
    </location>
</feature>
<feature type="transmembrane region" description="Helical" evidence="2">
    <location>
        <begin position="142"/>
        <end position="168"/>
    </location>
</feature>
<gene>
    <name evidence="3" type="ORF">KFE25_003945</name>
</gene>
<feature type="region of interest" description="Disordered" evidence="1">
    <location>
        <begin position="811"/>
        <end position="885"/>
    </location>
</feature>
<name>A0A8J6C6L4_DIALT</name>
<evidence type="ECO:0000256" key="1">
    <source>
        <dbReference type="SAM" id="MobiDB-lite"/>
    </source>
</evidence>
<accession>A0A8J6C6L4</accession>
<feature type="transmembrane region" description="Helical" evidence="2">
    <location>
        <begin position="403"/>
        <end position="427"/>
    </location>
</feature>
<sequence>MRGTSSPPHEGGADVRWVGELSSWPPLQPIEQVDLPDASGRSLDCLAEETLAIDLCLGNRWTRALKELREEADGVLEEDAIVVRVLAAAVDEASAACVRARVAAVAIAVALWACVITHRARIAMHLSRWAFTLGVADALFNGYTILTLMGTALLDLAAYAALVLALLLSAPRADASGGAALPSVARRQSSAREALASVPAGGSPPSGAHARWLALVNAFGAPAPLPRCLARTFLLQPWLALATAEVLLASQLLLCLFEVSWLVSVAFAVWIMASEDASIEPSPGLAARHETVLVVIVSAALLNVTSGALTAVGLWPLLRARMLAARARAAPPPDGHTERAWRMRIAWRALALYGIGDVTLFALWRIVLVYGLRACMPLMLEAHASSADAGEPVYARFGLLGTAFASSVALTLPLAILGVLLAVVAAYPAARAFARARVQCWLGRPGSLCALAPIVGFGGSGGCDDGADGARAGGGVGDVEGGVRELVELDPDWARPVLLTPAALDELCRVWSGARPSGLFPSSGGAAAAVSGPSLARAGGGSDGEHGASSRAPLARAPAGAPIDRYCVHAWQDCAAAKLSTLRAFAAEFVLEHGRVPAVWLDALCAPPPARAPDARARGRSARGADDAPADGAAELARMPRLLGRSRGLLILVGPAFYTRLWCALEVYTWFALGGTLRALTMLVVPTPTERFGKGGIADRKTLPAPPLLAALSGFSASRATAASAAHRRQLRLAVQLAREWRVNAIINLLGRHVHDALKAAHWSNACAVYGISGTPRGSRATRGSGAGAVEPRQARVAVAGLSEAAGARPARVLARTAGDARASRARSGSRIAPDPERGRAGSGSARRGARSARASGALELAEPRVNALGPERAPEPPPAAGRDV</sequence>
<protein>
    <submittedName>
        <fullName evidence="3">Uncharacterized protein</fullName>
    </submittedName>
</protein>
<dbReference type="EMBL" id="JAGTXO010000015">
    <property type="protein sequence ID" value="KAG8463672.1"/>
    <property type="molecule type" value="Genomic_DNA"/>
</dbReference>
<feature type="compositionally biased region" description="Pro residues" evidence="1">
    <location>
        <begin position="876"/>
        <end position="885"/>
    </location>
</feature>
<evidence type="ECO:0000256" key="2">
    <source>
        <dbReference type="SAM" id="Phobius"/>
    </source>
</evidence>
<feature type="transmembrane region" description="Helical" evidence="2">
    <location>
        <begin position="648"/>
        <end position="671"/>
    </location>
</feature>
<feature type="compositionally biased region" description="Low complexity" evidence="1">
    <location>
        <begin position="843"/>
        <end position="858"/>
    </location>
</feature>
<feature type="transmembrane region" description="Helical" evidence="2">
    <location>
        <begin position="349"/>
        <end position="372"/>
    </location>
</feature>
<comment type="caution">
    <text evidence="3">The sequence shown here is derived from an EMBL/GenBank/DDBJ whole genome shotgun (WGS) entry which is preliminary data.</text>
</comment>
<dbReference type="AlphaFoldDB" id="A0A8J6C6L4"/>
<feature type="transmembrane region" description="Helical" evidence="2">
    <location>
        <begin position="102"/>
        <end position="122"/>
    </location>
</feature>
<dbReference type="Proteomes" id="UP000751190">
    <property type="component" value="Unassembled WGS sequence"/>
</dbReference>
<keyword evidence="2" id="KW-1133">Transmembrane helix</keyword>
<feature type="compositionally biased region" description="Low complexity" evidence="1">
    <location>
        <begin position="815"/>
        <end position="831"/>
    </location>
</feature>
<keyword evidence="2" id="KW-0472">Membrane</keyword>
<reference evidence="3" key="1">
    <citation type="submission" date="2021-05" db="EMBL/GenBank/DDBJ databases">
        <title>The genome of the haptophyte Pavlova lutheri (Diacronema luteri, Pavlovales) - a model for lipid biosynthesis in eukaryotic algae.</title>
        <authorList>
            <person name="Hulatt C.J."/>
            <person name="Posewitz M.C."/>
        </authorList>
    </citation>
    <scope>NUCLEOTIDE SEQUENCE</scope>
    <source>
        <strain evidence="3">NIVA-4/92</strain>
    </source>
</reference>
<evidence type="ECO:0000313" key="3">
    <source>
        <dbReference type="EMBL" id="KAG8463672.1"/>
    </source>
</evidence>